<dbReference type="Pfam" id="PF03729">
    <property type="entry name" value="DUF308"/>
    <property type="match status" value="1"/>
</dbReference>
<evidence type="ECO:0000256" key="1">
    <source>
        <dbReference type="SAM" id="Phobius"/>
    </source>
</evidence>
<dbReference type="AlphaFoldDB" id="A0A7W7HZX0"/>
<dbReference type="PANTHER" id="PTHR34989">
    <property type="entry name" value="PROTEIN HDED"/>
    <property type="match status" value="1"/>
</dbReference>
<feature type="transmembrane region" description="Helical" evidence="1">
    <location>
        <begin position="60"/>
        <end position="79"/>
    </location>
</feature>
<name>A0A7W7HZX0_9ACTN</name>
<feature type="transmembrane region" description="Helical" evidence="1">
    <location>
        <begin position="115"/>
        <end position="136"/>
    </location>
</feature>
<dbReference type="RefSeq" id="WP_184995112.1">
    <property type="nucleotide sequence ID" value="NZ_BOMK01000041.1"/>
</dbReference>
<organism evidence="2 3">
    <name type="scientific">Actinoplanes digitatis</name>
    <dbReference type="NCBI Taxonomy" id="1868"/>
    <lineage>
        <taxon>Bacteria</taxon>
        <taxon>Bacillati</taxon>
        <taxon>Actinomycetota</taxon>
        <taxon>Actinomycetes</taxon>
        <taxon>Micromonosporales</taxon>
        <taxon>Micromonosporaceae</taxon>
        <taxon>Actinoplanes</taxon>
    </lineage>
</organism>
<evidence type="ECO:0000313" key="3">
    <source>
        <dbReference type="Proteomes" id="UP000578112"/>
    </source>
</evidence>
<proteinExistence type="predicted"/>
<keyword evidence="1" id="KW-0812">Transmembrane</keyword>
<dbReference type="InterPro" id="IPR005325">
    <property type="entry name" value="DUF308_memb"/>
</dbReference>
<sequence>MSASVPYQSEPFTSEGVSAVPADATKSFAKAVWWLALGASVFSVVLGVIMLVWPEATLKVVAALFGIWLLLHGIVRIVQAITATARDGAERAILGVIGVFFVVAGVIALRNLLVTLTLLVTLVGLMWLIGGILELISALGNRDRTYRGWGIALGVLSIIAALVVLLWPDISVVAFVYLTGAWLIFMGLIQVGMVFWARRAITAA</sequence>
<feature type="transmembrane region" description="Helical" evidence="1">
    <location>
        <begin position="148"/>
        <end position="168"/>
    </location>
</feature>
<dbReference type="PANTHER" id="PTHR34989:SF1">
    <property type="entry name" value="PROTEIN HDED"/>
    <property type="match status" value="1"/>
</dbReference>
<evidence type="ECO:0000313" key="2">
    <source>
        <dbReference type="EMBL" id="MBB4763859.1"/>
    </source>
</evidence>
<dbReference type="EMBL" id="JACHNH010000001">
    <property type="protein sequence ID" value="MBB4763859.1"/>
    <property type="molecule type" value="Genomic_DNA"/>
</dbReference>
<dbReference type="InterPro" id="IPR052712">
    <property type="entry name" value="Acid_resist_chaperone_HdeD"/>
</dbReference>
<keyword evidence="1" id="KW-1133">Transmembrane helix</keyword>
<keyword evidence="3" id="KW-1185">Reference proteome</keyword>
<accession>A0A7W7HZX0</accession>
<feature type="transmembrane region" description="Helical" evidence="1">
    <location>
        <begin position="174"/>
        <end position="197"/>
    </location>
</feature>
<protein>
    <submittedName>
        <fullName evidence="2">Uncharacterized membrane protein HdeD (DUF308 family)</fullName>
    </submittedName>
</protein>
<dbReference type="Proteomes" id="UP000578112">
    <property type="component" value="Unassembled WGS sequence"/>
</dbReference>
<gene>
    <name evidence="2" type="ORF">BJ971_004415</name>
</gene>
<keyword evidence="1" id="KW-0472">Membrane</keyword>
<dbReference type="GO" id="GO:0005886">
    <property type="term" value="C:plasma membrane"/>
    <property type="evidence" value="ECO:0007669"/>
    <property type="project" value="TreeGrafter"/>
</dbReference>
<reference evidence="2 3" key="1">
    <citation type="submission" date="2020-08" db="EMBL/GenBank/DDBJ databases">
        <title>Sequencing the genomes of 1000 actinobacteria strains.</title>
        <authorList>
            <person name="Klenk H.-P."/>
        </authorList>
    </citation>
    <scope>NUCLEOTIDE SEQUENCE [LARGE SCALE GENOMIC DNA]</scope>
    <source>
        <strain evidence="2 3">DSM 43149</strain>
    </source>
</reference>
<feature type="transmembrane region" description="Helical" evidence="1">
    <location>
        <begin position="31"/>
        <end position="54"/>
    </location>
</feature>
<feature type="transmembrane region" description="Helical" evidence="1">
    <location>
        <begin position="91"/>
        <end position="109"/>
    </location>
</feature>
<comment type="caution">
    <text evidence="2">The sequence shown here is derived from an EMBL/GenBank/DDBJ whole genome shotgun (WGS) entry which is preliminary data.</text>
</comment>